<keyword evidence="4 11" id="KW-0808">Transferase</keyword>
<dbReference type="EC" id="2.4.99.28" evidence="11"/>
<dbReference type="GO" id="GO:0009274">
    <property type="term" value="C:peptidoglycan-based cell wall"/>
    <property type="evidence" value="ECO:0007669"/>
    <property type="project" value="InterPro"/>
</dbReference>
<evidence type="ECO:0000256" key="7">
    <source>
        <dbReference type="ARBA" id="ARBA00022984"/>
    </source>
</evidence>
<dbReference type="Proteomes" id="UP000469421">
    <property type="component" value="Unassembled WGS sequence"/>
</dbReference>
<dbReference type="GO" id="GO:0009252">
    <property type="term" value="P:peptidoglycan biosynthetic process"/>
    <property type="evidence" value="ECO:0007669"/>
    <property type="project" value="UniProtKB-UniRule"/>
</dbReference>
<name>A0A6N7LUD2_9GAMM</name>
<reference evidence="14 15" key="1">
    <citation type="submission" date="2019-10" db="EMBL/GenBank/DDBJ databases">
        <title>Alcanivorax sp.PA15-N-34 draft genome sequence.</title>
        <authorList>
            <person name="Liao X."/>
            <person name="Shao Z."/>
        </authorList>
    </citation>
    <scope>NUCLEOTIDE SEQUENCE [LARGE SCALE GENOMIC DNA]</scope>
    <source>
        <strain evidence="14 15">PA15-N-34</strain>
    </source>
</reference>
<evidence type="ECO:0000256" key="2">
    <source>
        <dbReference type="ARBA" id="ARBA00022519"/>
    </source>
</evidence>
<keyword evidence="7 11" id="KW-0573">Peptidoglycan synthesis</keyword>
<feature type="domain" description="Glycosyl transferase family 51" evidence="13">
    <location>
        <begin position="50"/>
        <end position="217"/>
    </location>
</feature>
<dbReference type="SUPFAM" id="SSF53955">
    <property type="entry name" value="Lysozyme-like"/>
    <property type="match status" value="1"/>
</dbReference>
<dbReference type="EMBL" id="WIRE01000001">
    <property type="protein sequence ID" value="MQX51700.1"/>
    <property type="molecule type" value="Genomic_DNA"/>
</dbReference>
<comment type="caution">
    <text evidence="14">The sequence shown here is derived from an EMBL/GenBank/DDBJ whole genome shotgun (WGS) entry which is preliminary data.</text>
</comment>
<keyword evidence="8 11" id="KW-1133">Transmembrane helix</keyword>
<dbReference type="GO" id="GO:0016763">
    <property type="term" value="F:pentosyltransferase activity"/>
    <property type="evidence" value="ECO:0007669"/>
    <property type="project" value="InterPro"/>
</dbReference>
<proteinExistence type="inferred from homology"/>
<keyword evidence="3 11" id="KW-0328">Glycosyltransferase</keyword>
<evidence type="ECO:0000259" key="13">
    <source>
        <dbReference type="Pfam" id="PF00912"/>
    </source>
</evidence>
<dbReference type="GO" id="GO:0071555">
    <property type="term" value="P:cell wall organization"/>
    <property type="evidence" value="ECO:0007669"/>
    <property type="project" value="UniProtKB-KW"/>
</dbReference>
<comment type="function">
    <text evidence="11">Peptidoglycan polymerase that catalyzes glycan chain elongation from lipid-linked precursors.</text>
</comment>
<evidence type="ECO:0000256" key="1">
    <source>
        <dbReference type="ARBA" id="ARBA00022475"/>
    </source>
</evidence>
<gene>
    <name evidence="11 14" type="primary">mtgA</name>
    <name evidence="14" type="ORF">GFN93_00475</name>
</gene>
<keyword evidence="15" id="KW-1185">Reference proteome</keyword>
<evidence type="ECO:0000256" key="5">
    <source>
        <dbReference type="ARBA" id="ARBA00022692"/>
    </source>
</evidence>
<evidence type="ECO:0000256" key="8">
    <source>
        <dbReference type="ARBA" id="ARBA00022989"/>
    </source>
</evidence>
<comment type="similarity">
    <text evidence="11">Belongs to the glycosyltransferase 51 family.</text>
</comment>
<evidence type="ECO:0000256" key="11">
    <source>
        <dbReference type="HAMAP-Rule" id="MF_00766"/>
    </source>
</evidence>
<keyword evidence="1 11" id="KW-1003">Cell membrane</keyword>
<dbReference type="GO" id="GO:0005886">
    <property type="term" value="C:plasma membrane"/>
    <property type="evidence" value="ECO:0007669"/>
    <property type="project" value="UniProtKB-SubCell"/>
</dbReference>
<comment type="subcellular location">
    <subcellularLocation>
        <location evidence="11">Cell inner membrane</location>
        <topology evidence="11">Single-pass membrane protein</topology>
    </subcellularLocation>
</comment>
<feature type="region of interest" description="Disordered" evidence="12">
    <location>
        <begin position="231"/>
        <end position="301"/>
    </location>
</feature>
<evidence type="ECO:0000313" key="14">
    <source>
        <dbReference type="EMBL" id="MQX51700.1"/>
    </source>
</evidence>
<dbReference type="Gene3D" id="1.10.3810.10">
    <property type="entry name" value="Biosynthetic peptidoglycan transglycosylase-like"/>
    <property type="match status" value="1"/>
</dbReference>
<evidence type="ECO:0000256" key="10">
    <source>
        <dbReference type="ARBA" id="ARBA00023316"/>
    </source>
</evidence>
<comment type="pathway">
    <text evidence="11">Cell wall biogenesis; peptidoglycan biosynthesis.</text>
</comment>
<dbReference type="PANTHER" id="PTHR30400:SF0">
    <property type="entry name" value="BIOSYNTHETIC PEPTIDOGLYCAN TRANSGLYCOSYLASE"/>
    <property type="match status" value="1"/>
</dbReference>
<keyword evidence="2 11" id="KW-0997">Cell inner membrane</keyword>
<sequence>MTFRRRLLKLLVLLAMVAALYPLWYLGQVLRLQHHNPTDSAYMSRALEQGQVHHEWRDYDQISDYLKRAVLISEDAQFIRHGGFDWPGIRYALKRNLEAGKPVAGGSTITQQLAKNLYLSGDRSYLRKGKEAVIALTLETGLSKRRILELYLNMVQWGHQIYGAEAASRHYFGVSATDLTPLQAAQLAAILPRPNQYDFRGPTEYVTERANWILGQMRLVAIPDPTDVPLPPLAIPAETNASAPPPIPGDGESTKTAAMDAEATSTMAQPDSTQILSSAPDSAPDNNDNTEQAPPEKGTPQ</sequence>
<dbReference type="AlphaFoldDB" id="A0A6N7LUD2"/>
<evidence type="ECO:0000313" key="15">
    <source>
        <dbReference type="Proteomes" id="UP000469421"/>
    </source>
</evidence>
<dbReference type="Pfam" id="PF00912">
    <property type="entry name" value="Transgly"/>
    <property type="match status" value="1"/>
</dbReference>
<keyword evidence="6 11" id="KW-0133">Cell shape</keyword>
<evidence type="ECO:0000256" key="3">
    <source>
        <dbReference type="ARBA" id="ARBA00022676"/>
    </source>
</evidence>
<keyword evidence="10 11" id="KW-0961">Cell wall biogenesis/degradation</keyword>
<dbReference type="HAMAP" id="MF_00766">
    <property type="entry name" value="PGT_MtgA"/>
    <property type="match status" value="1"/>
</dbReference>
<dbReference type="GO" id="GO:0008360">
    <property type="term" value="P:regulation of cell shape"/>
    <property type="evidence" value="ECO:0007669"/>
    <property type="project" value="UniProtKB-KW"/>
</dbReference>
<evidence type="ECO:0000256" key="4">
    <source>
        <dbReference type="ARBA" id="ARBA00022679"/>
    </source>
</evidence>
<dbReference type="NCBIfam" id="TIGR02070">
    <property type="entry name" value="mono_pep_trsgly"/>
    <property type="match status" value="1"/>
</dbReference>
<dbReference type="GO" id="GO:0008955">
    <property type="term" value="F:peptidoglycan glycosyltransferase activity"/>
    <property type="evidence" value="ECO:0007669"/>
    <property type="project" value="UniProtKB-UniRule"/>
</dbReference>
<comment type="catalytic activity">
    <reaction evidence="11">
        <text>[GlcNAc-(1-&gt;4)-Mur2Ac(oyl-L-Ala-gamma-D-Glu-L-Lys-D-Ala-D-Ala)](n)-di-trans,octa-cis-undecaprenyl diphosphate + beta-D-GlcNAc-(1-&gt;4)-Mur2Ac(oyl-L-Ala-gamma-D-Glu-L-Lys-D-Ala-D-Ala)-di-trans,octa-cis-undecaprenyl diphosphate = [GlcNAc-(1-&gt;4)-Mur2Ac(oyl-L-Ala-gamma-D-Glu-L-Lys-D-Ala-D-Ala)](n+1)-di-trans,octa-cis-undecaprenyl diphosphate + di-trans,octa-cis-undecaprenyl diphosphate + H(+)</text>
        <dbReference type="Rhea" id="RHEA:23708"/>
        <dbReference type="Rhea" id="RHEA-COMP:9602"/>
        <dbReference type="Rhea" id="RHEA-COMP:9603"/>
        <dbReference type="ChEBI" id="CHEBI:15378"/>
        <dbReference type="ChEBI" id="CHEBI:58405"/>
        <dbReference type="ChEBI" id="CHEBI:60033"/>
        <dbReference type="ChEBI" id="CHEBI:78435"/>
        <dbReference type="EC" id="2.4.99.28"/>
    </reaction>
</comment>
<dbReference type="InterPro" id="IPR011812">
    <property type="entry name" value="Pep_trsgly"/>
</dbReference>
<dbReference type="InterPro" id="IPR001264">
    <property type="entry name" value="Glyco_trans_51"/>
</dbReference>
<accession>A0A6N7LUD2</accession>
<keyword evidence="9 11" id="KW-0472">Membrane</keyword>
<evidence type="ECO:0000256" key="9">
    <source>
        <dbReference type="ARBA" id="ARBA00023136"/>
    </source>
</evidence>
<dbReference type="PANTHER" id="PTHR30400">
    <property type="entry name" value="MONOFUNCTIONAL BIOSYNTHETIC PEPTIDOGLYCAN TRANSGLYCOSYLASE"/>
    <property type="match status" value="1"/>
</dbReference>
<dbReference type="InterPro" id="IPR023346">
    <property type="entry name" value="Lysozyme-like_dom_sf"/>
</dbReference>
<evidence type="ECO:0000256" key="6">
    <source>
        <dbReference type="ARBA" id="ARBA00022960"/>
    </source>
</evidence>
<feature type="transmembrane region" description="Helical" evidence="11">
    <location>
        <begin position="7"/>
        <end position="27"/>
    </location>
</feature>
<protein>
    <recommendedName>
        <fullName evidence="11">Biosynthetic peptidoglycan transglycosylase</fullName>
        <ecNumber evidence="11">2.4.99.28</ecNumber>
    </recommendedName>
    <alternativeName>
        <fullName evidence="11">Glycan polymerase</fullName>
    </alternativeName>
    <alternativeName>
        <fullName evidence="11">Peptidoglycan glycosyltransferase MtgA</fullName>
        <shortName evidence="11">PGT</shortName>
    </alternativeName>
</protein>
<keyword evidence="5 11" id="KW-0812">Transmembrane</keyword>
<dbReference type="UniPathway" id="UPA00219"/>
<feature type="compositionally biased region" description="Polar residues" evidence="12">
    <location>
        <begin position="263"/>
        <end position="292"/>
    </location>
</feature>
<organism evidence="14 15">
    <name type="scientific">Alcanivorax sediminis</name>
    <dbReference type="NCBI Taxonomy" id="2663008"/>
    <lineage>
        <taxon>Bacteria</taxon>
        <taxon>Pseudomonadati</taxon>
        <taxon>Pseudomonadota</taxon>
        <taxon>Gammaproteobacteria</taxon>
        <taxon>Oceanospirillales</taxon>
        <taxon>Alcanivoracaceae</taxon>
        <taxon>Alcanivorax</taxon>
    </lineage>
</organism>
<dbReference type="InterPro" id="IPR036950">
    <property type="entry name" value="PBP_transglycosylase"/>
</dbReference>
<evidence type="ECO:0000256" key="12">
    <source>
        <dbReference type="SAM" id="MobiDB-lite"/>
    </source>
</evidence>
<dbReference type="RefSeq" id="WP_153498496.1">
    <property type="nucleotide sequence ID" value="NZ_WIRE01000001.1"/>
</dbReference>